<dbReference type="Proteomes" id="UP000548632">
    <property type="component" value="Unassembled WGS sequence"/>
</dbReference>
<proteinExistence type="predicted"/>
<reference evidence="1 2" key="1">
    <citation type="journal article" date="2020" name="Arch. Microbiol.">
        <title>The genome sequence of the giant phototrophic gammaproteobacterium Thiospirillum jenense gives insight into its physiological properties and phylogenetic relationships.</title>
        <authorList>
            <person name="Imhoff J.F."/>
            <person name="Meyer T.E."/>
            <person name="Kyndt J.A."/>
        </authorList>
    </citation>
    <scope>NUCLEOTIDE SEQUENCE [LARGE SCALE GENOMIC DNA]</scope>
    <source>
        <strain evidence="1 2">DSM 216</strain>
    </source>
</reference>
<sequence length="277" mass="31519">MIKHINSAAQFAWKCCNCGNYPPPRVGKDSHCWLCGGETNGVGWQLKDALSNNFTDCNSAARLDSNTLCQACAATASSVGWVQYVNSHPERGLWTHFPEKEGKMVRACNWLYFSHVFSLPDYHETPTRARWRDVLSDPPLPPFLLIMAVSGKKQILFKGRISYSRESYWVQYETTRIFIQRQQFIDCLTAFELLYNAGFSKDSILTGDYHKGQLLKVGLTAWREMENAIKPYRNTVPNLLSVVHFCATRSELQTVINQLPSPPIVIKPTGNQYDLFI</sequence>
<evidence type="ECO:0000313" key="1">
    <source>
        <dbReference type="EMBL" id="MBB1125493.1"/>
    </source>
</evidence>
<dbReference type="RefSeq" id="WP_182582897.1">
    <property type="nucleotide sequence ID" value="NZ_JABVCQ010000007.1"/>
</dbReference>
<name>A0A839H732_9GAMM</name>
<protein>
    <submittedName>
        <fullName evidence="1">Uncharacterized protein</fullName>
    </submittedName>
</protein>
<evidence type="ECO:0000313" key="2">
    <source>
        <dbReference type="Proteomes" id="UP000548632"/>
    </source>
</evidence>
<organism evidence="1 2">
    <name type="scientific">Thiospirillum jenense</name>
    <dbReference type="NCBI Taxonomy" id="1653858"/>
    <lineage>
        <taxon>Bacteria</taxon>
        <taxon>Pseudomonadati</taxon>
        <taxon>Pseudomonadota</taxon>
        <taxon>Gammaproteobacteria</taxon>
        <taxon>Chromatiales</taxon>
        <taxon>Chromatiaceae</taxon>
        <taxon>Thiospirillum</taxon>
    </lineage>
</organism>
<gene>
    <name evidence="1" type="ORF">HUK38_04515</name>
</gene>
<comment type="caution">
    <text evidence="1">The sequence shown here is derived from an EMBL/GenBank/DDBJ whole genome shotgun (WGS) entry which is preliminary data.</text>
</comment>
<keyword evidence="2" id="KW-1185">Reference proteome</keyword>
<accession>A0A839H732</accession>
<dbReference type="EMBL" id="JABVCQ010000007">
    <property type="protein sequence ID" value="MBB1125493.1"/>
    <property type="molecule type" value="Genomic_DNA"/>
</dbReference>
<dbReference type="AlphaFoldDB" id="A0A839H732"/>